<dbReference type="GO" id="GO:0003677">
    <property type="term" value="F:DNA binding"/>
    <property type="evidence" value="ECO:0007669"/>
    <property type="project" value="InterPro"/>
</dbReference>
<dbReference type="GO" id="GO:0004803">
    <property type="term" value="F:transposase activity"/>
    <property type="evidence" value="ECO:0007669"/>
    <property type="project" value="InterPro"/>
</dbReference>
<dbReference type="GO" id="GO:0006313">
    <property type="term" value="P:DNA transposition"/>
    <property type="evidence" value="ECO:0007669"/>
    <property type="project" value="InterPro"/>
</dbReference>
<protein>
    <submittedName>
        <fullName evidence="1">REP element-mobilizing transposase RayT</fullName>
    </submittedName>
</protein>
<sequence length="62" mass="7513">MPRQAREKGEFSTYHIIQRGNDRKDIFSSDHDKNRYIETLVKMKYKYNFIIYAYCLMDSVPS</sequence>
<dbReference type="SUPFAM" id="SSF143422">
    <property type="entry name" value="Transposase IS200-like"/>
    <property type="match status" value="1"/>
</dbReference>
<gene>
    <name evidence="1" type="ORF">HNQ80_000629</name>
</gene>
<evidence type="ECO:0000313" key="1">
    <source>
        <dbReference type="EMBL" id="MBB6214546.1"/>
    </source>
</evidence>
<dbReference type="Proteomes" id="UP000579281">
    <property type="component" value="Unassembled WGS sequence"/>
</dbReference>
<dbReference type="AlphaFoldDB" id="A0A841KM81"/>
<dbReference type="Gene3D" id="3.30.70.1290">
    <property type="entry name" value="Transposase IS200-like"/>
    <property type="match status" value="1"/>
</dbReference>
<name>A0A841KM81_9FIRM</name>
<organism evidence="1 2">
    <name type="scientific">Anaerosolibacter carboniphilus</name>
    <dbReference type="NCBI Taxonomy" id="1417629"/>
    <lineage>
        <taxon>Bacteria</taxon>
        <taxon>Bacillati</taxon>
        <taxon>Bacillota</taxon>
        <taxon>Clostridia</taxon>
        <taxon>Peptostreptococcales</taxon>
        <taxon>Thermotaleaceae</taxon>
        <taxon>Anaerosolibacter</taxon>
    </lineage>
</organism>
<evidence type="ECO:0000313" key="2">
    <source>
        <dbReference type="Proteomes" id="UP000579281"/>
    </source>
</evidence>
<dbReference type="InterPro" id="IPR036515">
    <property type="entry name" value="Transposase_17_sf"/>
</dbReference>
<dbReference type="EMBL" id="JACHEN010000003">
    <property type="protein sequence ID" value="MBB6214546.1"/>
    <property type="molecule type" value="Genomic_DNA"/>
</dbReference>
<dbReference type="RefSeq" id="WP_184308093.1">
    <property type="nucleotide sequence ID" value="NZ_JACHEN010000003.1"/>
</dbReference>
<accession>A0A841KM81</accession>
<keyword evidence="2" id="KW-1185">Reference proteome</keyword>
<reference evidence="1 2" key="1">
    <citation type="submission" date="2020-08" db="EMBL/GenBank/DDBJ databases">
        <title>Genomic Encyclopedia of Type Strains, Phase IV (KMG-IV): sequencing the most valuable type-strain genomes for metagenomic binning, comparative biology and taxonomic classification.</title>
        <authorList>
            <person name="Goeker M."/>
        </authorList>
    </citation>
    <scope>NUCLEOTIDE SEQUENCE [LARGE SCALE GENOMIC DNA]</scope>
    <source>
        <strain evidence="1 2">DSM 103526</strain>
    </source>
</reference>
<comment type="caution">
    <text evidence="1">The sequence shown here is derived from an EMBL/GenBank/DDBJ whole genome shotgun (WGS) entry which is preliminary data.</text>
</comment>
<dbReference type="PANTHER" id="PTHR34322">
    <property type="entry name" value="TRANSPOSASE, Y1_TNP DOMAIN-CONTAINING"/>
    <property type="match status" value="1"/>
</dbReference>
<dbReference type="PANTHER" id="PTHR34322:SF2">
    <property type="entry name" value="TRANSPOSASE IS200-LIKE DOMAIN-CONTAINING PROTEIN"/>
    <property type="match status" value="1"/>
</dbReference>
<proteinExistence type="predicted"/>